<name>C8NEV6_9LACT</name>
<evidence type="ECO:0000256" key="20">
    <source>
        <dbReference type="ARBA" id="ARBA00032253"/>
    </source>
</evidence>
<evidence type="ECO:0000256" key="24">
    <source>
        <dbReference type="SAM" id="Phobius"/>
    </source>
</evidence>
<keyword evidence="15 24" id="KW-0472">Membrane</keyword>
<evidence type="ECO:0000256" key="14">
    <source>
        <dbReference type="ARBA" id="ARBA00023098"/>
    </source>
</evidence>
<gene>
    <name evidence="25" type="primary">cdsA</name>
    <name evidence="25" type="ORF">HMPREF0444_0451</name>
</gene>
<evidence type="ECO:0000256" key="16">
    <source>
        <dbReference type="ARBA" id="ARBA00023209"/>
    </source>
</evidence>
<protein>
    <recommendedName>
        <fullName evidence="7">Phosphatidate cytidylyltransferase</fullName>
        <ecNumber evidence="6">2.7.7.41</ecNumber>
    </recommendedName>
    <alternativeName>
        <fullName evidence="20">CDP-DAG synthase</fullName>
    </alternativeName>
    <alternativeName>
        <fullName evidence="22">CDP-DG synthase</fullName>
    </alternativeName>
    <alternativeName>
        <fullName evidence="18">CDP-diacylglycerol synthase</fullName>
    </alternativeName>
    <alternativeName>
        <fullName evidence="21">CDP-diglyceride pyrophosphorylase</fullName>
    </alternativeName>
    <alternativeName>
        <fullName evidence="23">CDP-diglyceride synthase</fullName>
    </alternativeName>
    <alternativeName>
        <fullName evidence="19">CTP:phosphatidate cytidylyltransferase</fullName>
    </alternativeName>
</protein>
<feature type="transmembrane region" description="Helical" evidence="24">
    <location>
        <begin position="198"/>
        <end position="219"/>
    </location>
</feature>
<comment type="pathway">
    <text evidence="4">Lipid metabolism.</text>
</comment>
<feature type="transmembrane region" description="Helical" evidence="24">
    <location>
        <begin position="173"/>
        <end position="192"/>
    </location>
</feature>
<accession>C8NEV6</accession>
<dbReference type="PANTHER" id="PTHR46382">
    <property type="entry name" value="PHOSPHATIDATE CYTIDYLYLTRANSFERASE"/>
    <property type="match status" value="1"/>
</dbReference>
<evidence type="ECO:0000256" key="21">
    <source>
        <dbReference type="ARBA" id="ARBA00032396"/>
    </source>
</evidence>
<evidence type="ECO:0000256" key="9">
    <source>
        <dbReference type="ARBA" id="ARBA00022516"/>
    </source>
</evidence>
<evidence type="ECO:0000256" key="5">
    <source>
        <dbReference type="ARBA" id="ARBA00010185"/>
    </source>
</evidence>
<keyword evidence="17" id="KW-1208">Phospholipid metabolism</keyword>
<keyword evidence="26" id="KW-1185">Reference proteome</keyword>
<dbReference type="AlphaFoldDB" id="C8NEV6"/>
<keyword evidence="9" id="KW-0444">Lipid biosynthesis</keyword>
<keyword evidence="8" id="KW-1003">Cell membrane</keyword>
<dbReference type="GO" id="GO:0004605">
    <property type="term" value="F:phosphatidate cytidylyltransferase activity"/>
    <property type="evidence" value="ECO:0007669"/>
    <property type="project" value="UniProtKB-EC"/>
</dbReference>
<dbReference type="Pfam" id="PF01148">
    <property type="entry name" value="CTP_transf_1"/>
    <property type="match status" value="1"/>
</dbReference>
<dbReference type="eggNOG" id="COG4589">
    <property type="taxonomic scope" value="Bacteria"/>
</dbReference>
<dbReference type="PANTHER" id="PTHR46382:SF1">
    <property type="entry name" value="PHOSPHATIDATE CYTIDYLYLTRANSFERASE"/>
    <property type="match status" value="1"/>
</dbReference>
<dbReference type="EMBL" id="ACKZ01000011">
    <property type="protein sequence ID" value="EEW37810.1"/>
    <property type="molecule type" value="Genomic_DNA"/>
</dbReference>
<keyword evidence="11 24" id="KW-0812">Transmembrane</keyword>
<keyword evidence="14" id="KW-0443">Lipid metabolism</keyword>
<keyword evidence="12 25" id="KW-0548">Nucleotidyltransferase</keyword>
<evidence type="ECO:0000256" key="6">
    <source>
        <dbReference type="ARBA" id="ARBA00012487"/>
    </source>
</evidence>
<keyword evidence="13 24" id="KW-1133">Transmembrane helix</keyword>
<evidence type="ECO:0000256" key="19">
    <source>
        <dbReference type="ARBA" id="ARBA00031825"/>
    </source>
</evidence>
<dbReference type="HOGENOM" id="CLU_037294_2_2_9"/>
<evidence type="ECO:0000256" key="17">
    <source>
        <dbReference type="ARBA" id="ARBA00023264"/>
    </source>
</evidence>
<evidence type="ECO:0000256" key="23">
    <source>
        <dbReference type="ARBA" id="ARBA00033406"/>
    </source>
</evidence>
<dbReference type="STRING" id="638301.HMPREF0444_0451"/>
<keyword evidence="10 25" id="KW-0808">Transferase</keyword>
<keyword evidence="16" id="KW-0594">Phospholipid biosynthesis</keyword>
<evidence type="ECO:0000256" key="11">
    <source>
        <dbReference type="ARBA" id="ARBA00022692"/>
    </source>
</evidence>
<evidence type="ECO:0000256" key="7">
    <source>
        <dbReference type="ARBA" id="ARBA00019373"/>
    </source>
</evidence>
<evidence type="ECO:0000256" key="2">
    <source>
        <dbReference type="ARBA" id="ARBA00004651"/>
    </source>
</evidence>
<comment type="pathway">
    <text evidence="3">Phospholipid metabolism; CDP-diacylglycerol biosynthesis; CDP-diacylglycerol from sn-glycerol 3-phosphate: step 3/3.</text>
</comment>
<sequence>MEKRVITALIALGIFLPLLYEGGIGLRTLFLLLSTVGIYEFFQMKKMNIFSVEGVLTILATLSFLFSQRPLVALPRGIDYFFIYFLIVMLLMALTVYKSDQFSFEDAAFCSLISLYVGGGFSGILFVRSISFGMAIFVFLIIWGTDSFAYIFGRKFGKHKLAPEISPNKTIEGSIGGVIGSLGLGLLVVPFYNPVNFSVLEFVFLIVSLSVFGQLGDLVESAYKRQFNVKDSGKLFPGHGGVLDRFDSTFFAMFMFQILYKFFGNN</sequence>
<evidence type="ECO:0000256" key="13">
    <source>
        <dbReference type="ARBA" id="ARBA00022989"/>
    </source>
</evidence>
<evidence type="ECO:0000256" key="22">
    <source>
        <dbReference type="ARBA" id="ARBA00032743"/>
    </source>
</evidence>
<evidence type="ECO:0000256" key="8">
    <source>
        <dbReference type="ARBA" id="ARBA00022475"/>
    </source>
</evidence>
<evidence type="ECO:0000256" key="15">
    <source>
        <dbReference type="ARBA" id="ARBA00023136"/>
    </source>
</evidence>
<evidence type="ECO:0000256" key="12">
    <source>
        <dbReference type="ARBA" id="ARBA00022695"/>
    </source>
</evidence>
<reference evidence="25 26" key="1">
    <citation type="submission" date="2009-08" db="EMBL/GenBank/DDBJ databases">
        <authorList>
            <person name="Muzny D."/>
            <person name="Qin X."/>
            <person name="Deng J."/>
            <person name="Jiang H."/>
            <person name="Liu Y."/>
            <person name="Qu J."/>
            <person name="Song X.-Z."/>
            <person name="Zhang L."/>
            <person name="Thornton R."/>
            <person name="Coyle M."/>
            <person name="Francisco L."/>
            <person name="Jackson L."/>
            <person name="Javaid M."/>
            <person name="Korchina V."/>
            <person name="Kovar C."/>
            <person name="Mata R."/>
            <person name="Mathew T."/>
            <person name="Ngo R."/>
            <person name="Nguyen L."/>
            <person name="Nguyen N."/>
            <person name="Okwuonu G."/>
            <person name="Ongeri F."/>
            <person name="Pham C."/>
            <person name="Simmons D."/>
            <person name="Wilczek-Boney K."/>
            <person name="Hale W."/>
            <person name="Jakkamsetti A."/>
            <person name="Pham P."/>
            <person name="Ruth R."/>
            <person name="San Lucas F."/>
            <person name="Warren J."/>
            <person name="Zhang J."/>
            <person name="Zhao Z."/>
            <person name="Zhou C."/>
            <person name="Zhu D."/>
            <person name="Lee S."/>
            <person name="Bess C."/>
            <person name="Blankenburg K."/>
            <person name="Forbes L."/>
            <person name="Fu Q."/>
            <person name="Gubbala S."/>
            <person name="Hirani K."/>
            <person name="Jayaseelan J.C."/>
            <person name="Lara F."/>
            <person name="Munidasa M."/>
            <person name="Palculict T."/>
            <person name="Patil S."/>
            <person name="Pu L.-L."/>
            <person name="Saada N."/>
            <person name="Tang L."/>
            <person name="Weissenberger G."/>
            <person name="Zhu Y."/>
            <person name="Hemphill L."/>
            <person name="Shang Y."/>
            <person name="Youmans B."/>
            <person name="Ayvaz T."/>
            <person name="Ross M."/>
            <person name="Santibanez J."/>
            <person name="Aqrawi P."/>
            <person name="Gross S."/>
            <person name="Joshi V."/>
            <person name="Fowler G."/>
            <person name="Nazareth L."/>
            <person name="Reid J."/>
            <person name="Worley K."/>
            <person name="Petrosino J."/>
            <person name="Highlander S."/>
            <person name="Gibbs R."/>
        </authorList>
    </citation>
    <scope>NUCLEOTIDE SEQUENCE [LARGE SCALE GENOMIC DNA]</scope>
    <source>
        <strain evidence="25 26">ATCC 49175</strain>
    </source>
</reference>
<feature type="transmembrane region" description="Helical" evidence="24">
    <location>
        <begin position="5"/>
        <end position="20"/>
    </location>
</feature>
<dbReference type="GeneID" id="78413217"/>
<dbReference type="Proteomes" id="UP000005926">
    <property type="component" value="Unassembled WGS sequence"/>
</dbReference>
<proteinExistence type="inferred from homology"/>
<evidence type="ECO:0000256" key="10">
    <source>
        <dbReference type="ARBA" id="ARBA00022679"/>
    </source>
</evidence>
<comment type="similarity">
    <text evidence="5">Belongs to the CDS family.</text>
</comment>
<evidence type="ECO:0000256" key="3">
    <source>
        <dbReference type="ARBA" id="ARBA00005119"/>
    </source>
</evidence>
<dbReference type="GO" id="GO:0005886">
    <property type="term" value="C:plasma membrane"/>
    <property type="evidence" value="ECO:0007669"/>
    <property type="project" value="UniProtKB-SubCell"/>
</dbReference>
<organism evidence="25 26">
    <name type="scientific">Granulicatella adiacens ATCC 49175</name>
    <dbReference type="NCBI Taxonomy" id="638301"/>
    <lineage>
        <taxon>Bacteria</taxon>
        <taxon>Bacillati</taxon>
        <taxon>Bacillota</taxon>
        <taxon>Bacilli</taxon>
        <taxon>Lactobacillales</taxon>
        <taxon>Carnobacteriaceae</taxon>
        <taxon>Granulicatella</taxon>
    </lineage>
</organism>
<evidence type="ECO:0000313" key="26">
    <source>
        <dbReference type="Proteomes" id="UP000005926"/>
    </source>
</evidence>
<feature type="transmembrane region" description="Helical" evidence="24">
    <location>
        <begin position="78"/>
        <end position="97"/>
    </location>
</feature>
<dbReference type="GO" id="GO:0016024">
    <property type="term" value="P:CDP-diacylglycerol biosynthetic process"/>
    <property type="evidence" value="ECO:0007669"/>
    <property type="project" value="TreeGrafter"/>
</dbReference>
<feature type="transmembrane region" description="Helical" evidence="24">
    <location>
        <begin position="132"/>
        <end position="152"/>
    </location>
</feature>
<comment type="catalytic activity">
    <reaction evidence="1">
        <text>a 1,2-diacyl-sn-glycero-3-phosphate + CTP + H(+) = a CDP-1,2-diacyl-sn-glycerol + diphosphate</text>
        <dbReference type="Rhea" id="RHEA:16229"/>
        <dbReference type="ChEBI" id="CHEBI:15378"/>
        <dbReference type="ChEBI" id="CHEBI:33019"/>
        <dbReference type="ChEBI" id="CHEBI:37563"/>
        <dbReference type="ChEBI" id="CHEBI:58332"/>
        <dbReference type="ChEBI" id="CHEBI:58608"/>
        <dbReference type="EC" id="2.7.7.41"/>
    </reaction>
</comment>
<evidence type="ECO:0000256" key="18">
    <source>
        <dbReference type="ARBA" id="ARBA00029893"/>
    </source>
</evidence>
<evidence type="ECO:0000256" key="1">
    <source>
        <dbReference type="ARBA" id="ARBA00001698"/>
    </source>
</evidence>
<dbReference type="RefSeq" id="WP_005605566.1">
    <property type="nucleotide sequence ID" value="NZ_CP102283.1"/>
</dbReference>
<evidence type="ECO:0000313" key="25">
    <source>
        <dbReference type="EMBL" id="EEW37810.1"/>
    </source>
</evidence>
<feature type="transmembrane region" description="Helical" evidence="24">
    <location>
        <begin position="49"/>
        <end position="66"/>
    </location>
</feature>
<dbReference type="EC" id="2.7.7.41" evidence="6"/>
<comment type="caution">
    <text evidence="25">The sequence shown here is derived from an EMBL/GenBank/DDBJ whole genome shotgun (WGS) entry which is preliminary data.</text>
</comment>
<comment type="subcellular location">
    <subcellularLocation>
        <location evidence="2">Cell membrane</location>
        <topology evidence="2">Multi-pass membrane protein</topology>
    </subcellularLocation>
</comment>
<evidence type="ECO:0000256" key="4">
    <source>
        <dbReference type="ARBA" id="ARBA00005189"/>
    </source>
</evidence>